<dbReference type="InterPro" id="IPR029071">
    <property type="entry name" value="Ubiquitin-like_domsf"/>
</dbReference>
<feature type="transmembrane region" description="Helical" evidence="8">
    <location>
        <begin position="422"/>
        <end position="444"/>
    </location>
</feature>
<evidence type="ECO:0000256" key="7">
    <source>
        <dbReference type="SAM" id="MobiDB-lite"/>
    </source>
</evidence>
<keyword evidence="6" id="KW-0175">Coiled coil</keyword>
<keyword evidence="8" id="KW-0812">Transmembrane</keyword>
<dbReference type="PROSITE" id="PS50021">
    <property type="entry name" value="CH"/>
    <property type="match status" value="1"/>
</dbReference>
<evidence type="ECO:0008006" key="13">
    <source>
        <dbReference type="Google" id="ProtNLM"/>
    </source>
</evidence>
<sequence>MTSSSWQDWTARLRAYVGWLNSQLRKEDGGRRVSDLRNDLRDGVILAHLVESLGSDTVPGINTEPRTENQAKENVDRLFRFLIRKGVPIHSLTPKEICDGDLKAIMRLVHAVASHYKPDTVLNPPRSNYRKDDGRPLKKSCKVAPLQNSSNLEPQRLNSKSVSSSLDLGYRLSENFIEQLINDVRQTKIQLLLLQEAIPLHDKDRGSKGTSWKSKLRWRPMRGDRKSFPEPETESLAEENIRLQNIIEEKEQEISRLKLALSAQENTVNYVPPRIQREELQVVGEALGSLRRCFPANDARQHTLDTIDQSLAALLERINAIDTHSQVQNAIVRRSQHLRDSGSNLMRTFQDDVSNGSTLEDSNSTKVVYYMEKSLTPFRCILHKRIGEATLRDFKLLFDRPGQYRYHFKTLDREFGMVKEEVSFFFLVAVISTVSHGPIPVFLLREQCLLR</sequence>
<dbReference type="AlphaFoldDB" id="A0AAV6URY2"/>
<reference evidence="11 12" key="1">
    <citation type="journal article" date="2022" name="Nat. Ecol. Evol.">
        <title>A masculinizing supergene underlies an exaggerated male reproductive morph in a spider.</title>
        <authorList>
            <person name="Hendrickx F."/>
            <person name="De Corte Z."/>
            <person name="Sonet G."/>
            <person name="Van Belleghem S.M."/>
            <person name="Kostlbacher S."/>
            <person name="Vangestel C."/>
        </authorList>
    </citation>
    <scope>NUCLEOTIDE SEQUENCE [LARGE SCALE GENOMIC DNA]</scope>
    <source>
        <strain evidence="11">W744_W776</strain>
    </source>
</reference>
<dbReference type="PANTHER" id="PTHR10878">
    <property type="entry name" value="SEGMENT POLARITY PROTEIN DISHEVELLED"/>
    <property type="match status" value="1"/>
</dbReference>
<evidence type="ECO:0000256" key="5">
    <source>
        <dbReference type="PROSITE-ProRule" id="PRU00069"/>
    </source>
</evidence>
<accession>A0AAV6URY2</accession>
<protein>
    <recommendedName>
        <fullName evidence="13">Dixin</fullName>
    </recommendedName>
</protein>
<feature type="coiled-coil region" evidence="6">
    <location>
        <begin position="233"/>
        <end position="267"/>
    </location>
</feature>
<evidence type="ECO:0000256" key="1">
    <source>
        <dbReference type="ARBA" id="ARBA00004496"/>
    </source>
</evidence>
<keyword evidence="12" id="KW-1185">Reference proteome</keyword>
<proteinExistence type="predicted"/>
<evidence type="ECO:0000256" key="6">
    <source>
        <dbReference type="SAM" id="Coils"/>
    </source>
</evidence>
<keyword evidence="3" id="KW-0963">Cytoplasm</keyword>
<dbReference type="InterPro" id="IPR038207">
    <property type="entry name" value="DIX_dom_sf"/>
</dbReference>
<dbReference type="GO" id="GO:0060070">
    <property type="term" value="P:canonical Wnt signaling pathway"/>
    <property type="evidence" value="ECO:0007669"/>
    <property type="project" value="TreeGrafter"/>
</dbReference>
<gene>
    <name evidence="11" type="ORF">JTE90_005783</name>
</gene>
<evidence type="ECO:0000256" key="8">
    <source>
        <dbReference type="SAM" id="Phobius"/>
    </source>
</evidence>
<evidence type="ECO:0000256" key="4">
    <source>
        <dbReference type="ARBA" id="ARBA00022687"/>
    </source>
</evidence>
<dbReference type="SMART" id="SM00021">
    <property type="entry name" value="DAX"/>
    <property type="match status" value="1"/>
</dbReference>
<dbReference type="Proteomes" id="UP000827092">
    <property type="component" value="Unassembled WGS sequence"/>
</dbReference>
<evidence type="ECO:0000313" key="11">
    <source>
        <dbReference type="EMBL" id="KAG8187015.1"/>
    </source>
</evidence>
<dbReference type="Gene3D" id="1.10.418.10">
    <property type="entry name" value="Calponin-like domain"/>
    <property type="match status" value="1"/>
</dbReference>
<feature type="domain" description="Calponin-homology (CH)" evidence="9">
    <location>
        <begin position="10"/>
        <end position="117"/>
    </location>
</feature>
<keyword evidence="8" id="KW-1133">Transmembrane helix</keyword>
<dbReference type="CDD" id="cd21213">
    <property type="entry name" value="CH_DIXDC1"/>
    <property type="match status" value="1"/>
</dbReference>
<dbReference type="SUPFAM" id="SSF47576">
    <property type="entry name" value="Calponin-homology domain, CH-domain"/>
    <property type="match status" value="1"/>
</dbReference>
<keyword evidence="8" id="KW-0472">Membrane</keyword>
<dbReference type="Gene3D" id="2.40.240.130">
    <property type="match status" value="1"/>
</dbReference>
<dbReference type="SMART" id="SM00033">
    <property type="entry name" value="CH"/>
    <property type="match status" value="1"/>
</dbReference>
<dbReference type="Pfam" id="PF00778">
    <property type="entry name" value="DIX"/>
    <property type="match status" value="1"/>
</dbReference>
<dbReference type="EMBL" id="JAFNEN010000282">
    <property type="protein sequence ID" value="KAG8187015.1"/>
    <property type="molecule type" value="Genomic_DNA"/>
</dbReference>
<dbReference type="PANTHER" id="PTHR10878:SF22">
    <property type="entry name" value="DIXIN"/>
    <property type="match status" value="1"/>
</dbReference>
<comment type="subcellular location">
    <subcellularLocation>
        <location evidence="1">Cytoplasm</location>
    </subcellularLocation>
</comment>
<evidence type="ECO:0000256" key="2">
    <source>
        <dbReference type="ARBA" id="ARBA00022473"/>
    </source>
</evidence>
<dbReference type="GO" id="GO:0005829">
    <property type="term" value="C:cytosol"/>
    <property type="evidence" value="ECO:0007669"/>
    <property type="project" value="TreeGrafter"/>
</dbReference>
<keyword evidence="4 5" id="KW-0879">Wnt signaling pathway</keyword>
<comment type="caution">
    <text evidence="11">The sequence shown here is derived from an EMBL/GenBank/DDBJ whole genome shotgun (WGS) entry which is preliminary data.</text>
</comment>
<feature type="region of interest" description="Disordered" evidence="7">
    <location>
        <begin position="119"/>
        <end position="139"/>
    </location>
</feature>
<evidence type="ECO:0000256" key="3">
    <source>
        <dbReference type="ARBA" id="ARBA00022490"/>
    </source>
</evidence>
<keyword evidence="2" id="KW-0217">Developmental protein</keyword>
<evidence type="ECO:0000259" key="9">
    <source>
        <dbReference type="PROSITE" id="PS50021"/>
    </source>
</evidence>
<evidence type="ECO:0000259" key="10">
    <source>
        <dbReference type="PROSITE" id="PS50841"/>
    </source>
</evidence>
<feature type="domain" description="DIX" evidence="10">
    <location>
        <begin position="362"/>
        <end position="451"/>
    </location>
</feature>
<evidence type="ECO:0000313" key="12">
    <source>
        <dbReference type="Proteomes" id="UP000827092"/>
    </source>
</evidence>
<name>A0AAV6URY2_9ARAC</name>
<dbReference type="InterPro" id="IPR036872">
    <property type="entry name" value="CH_dom_sf"/>
</dbReference>
<dbReference type="InterPro" id="IPR015506">
    <property type="entry name" value="Dsh/Dvl-rel"/>
</dbReference>
<organism evidence="11 12">
    <name type="scientific">Oedothorax gibbosus</name>
    <dbReference type="NCBI Taxonomy" id="931172"/>
    <lineage>
        <taxon>Eukaryota</taxon>
        <taxon>Metazoa</taxon>
        <taxon>Ecdysozoa</taxon>
        <taxon>Arthropoda</taxon>
        <taxon>Chelicerata</taxon>
        <taxon>Arachnida</taxon>
        <taxon>Araneae</taxon>
        <taxon>Araneomorphae</taxon>
        <taxon>Entelegynae</taxon>
        <taxon>Araneoidea</taxon>
        <taxon>Linyphiidae</taxon>
        <taxon>Erigoninae</taxon>
        <taxon>Oedothorax</taxon>
    </lineage>
</organism>
<dbReference type="SUPFAM" id="SSF54236">
    <property type="entry name" value="Ubiquitin-like"/>
    <property type="match status" value="1"/>
</dbReference>
<dbReference type="InterPro" id="IPR001158">
    <property type="entry name" value="DIX"/>
</dbReference>
<dbReference type="InterPro" id="IPR001715">
    <property type="entry name" value="CH_dom"/>
</dbReference>
<dbReference type="PROSITE" id="PS50841">
    <property type="entry name" value="DIX"/>
    <property type="match status" value="1"/>
</dbReference>
<dbReference type="Pfam" id="PF00307">
    <property type="entry name" value="CH"/>
    <property type="match status" value="1"/>
</dbReference>